<dbReference type="AlphaFoldDB" id="A0A162QGZ7"/>
<evidence type="ECO:0000313" key="1">
    <source>
        <dbReference type="EMBL" id="KZS19684.1"/>
    </source>
</evidence>
<gene>
    <name evidence="1" type="ORF">APZ42_013857</name>
</gene>
<reference evidence="1 2" key="1">
    <citation type="submission" date="2016-03" db="EMBL/GenBank/DDBJ databases">
        <title>EvidentialGene: Evidence-directed Construction of Genes on Genomes.</title>
        <authorList>
            <person name="Gilbert D.G."/>
            <person name="Choi J.-H."/>
            <person name="Mockaitis K."/>
            <person name="Colbourne J."/>
            <person name="Pfrender M."/>
        </authorList>
    </citation>
    <scope>NUCLEOTIDE SEQUENCE [LARGE SCALE GENOMIC DNA]</scope>
    <source>
        <strain evidence="1 2">Xinb3</strain>
        <tissue evidence="1">Complete organism</tissue>
    </source>
</reference>
<dbReference type="Proteomes" id="UP000076858">
    <property type="component" value="Unassembled WGS sequence"/>
</dbReference>
<sequence>MTLASESETDCDRSHLRVASRVLGLTQSTLNAMEDTATLLGLKFNPVKCTSLTFINGKSVTDNPLKIGDAEIRPFAGNEQEDYLGKPLGARLTFRPITSLLQNLIKVADSGLAPWQKLEVYRSCLLPSLSHHLASRRVKKGAVFELDVACRDCLRRIANVTISSNMVFFYADRRVGGLEMLPLTEEADVWTLARAMPTSLGYGRREVQFPIPINEYLAGSMDKEAEALDNSVSINRSIDSTGMRPYIVVTSTNPAIIIDVTVPLSCLEDLASARDKKIEKYKHLGSVIPLVVGSPGYWLPSNDAISLTLSIPGKRWKNQKRKMKLLTIQGTTTIIGKHLAYQTEESVPMPE</sequence>
<proteinExistence type="predicted"/>
<dbReference type="OrthoDB" id="10067100at2759"/>
<protein>
    <submittedName>
        <fullName evidence="1">Uncharacterized protein</fullName>
    </submittedName>
</protein>
<name>A0A162QGZ7_9CRUS</name>
<dbReference type="EMBL" id="LRGB01000337">
    <property type="protein sequence ID" value="KZS19684.1"/>
    <property type="molecule type" value="Genomic_DNA"/>
</dbReference>
<evidence type="ECO:0000313" key="2">
    <source>
        <dbReference type="Proteomes" id="UP000076858"/>
    </source>
</evidence>
<keyword evidence="2" id="KW-1185">Reference proteome</keyword>
<comment type="caution">
    <text evidence="1">The sequence shown here is derived from an EMBL/GenBank/DDBJ whole genome shotgun (WGS) entry which is preliminary data.</text>
</comment>
<organism evidence="1 2">
    <name type="scientific">Daphnia magna</name>
    <dbReference type="NCBI Taxonomy" id="35525"/>
    <lineage>
        <taxon>Eukaryota</taxon>
        <taxon>Metazoa</taxon>
        <taxon>Ecdysozoa</taxon>
        <taxon>Arthropoda</taxon>
        <taxon>Crustacea</taxon>
        <taxon>Branchiopoda</taxon>
        <taxon>Diplostraca</taxon>
        <taxon>Cladocera</taxon>
        <taxon>Anomopoda</taxon>
        <taxon>Daphniidae</taxon>
        <taxon>Daphnia</taxon>
    </lineage>
</organism>
<accession>A0A162QGZ7</accession>